<dbReference type="RefSeq" id="WP_185254217.1">
    <property type="nucleotide sequence ID" value="NZ_JACKXE010000001.1"/>
</dbReference>
<name>A0A7X0RLL3_9ACTN</name>
<dbReference type="InterPro" id="IPR013785">
    <property type="entry name" value="Aldolase_TIM"/>
</dbReference>
<dbReference type="Gene3D" id="3.20.20.70">
    <property type="entry name" value="Aldolase class I"/>
    <property type="match status" value="1"/>
</dbReference>
<feature type="signal peptide" evidence="1">
    <location>
        <begin position="1"/>
        <end position="28"/>
    </location>
</feature>
<protein>
    <submittedName>
        <fullName evidence="3">Endo alpha-1,4 polygalactosaminidase</fullName>
    </submittedName>
</protein>
<evidence type="ECO:0000256" key="1">
    <source>
        <dbReference type="SAM" id="SignalP"/>
    </source>
</evidence>
<dbReference type="InterPro" id="IPR017853">
    <property type="entry name" value="GH"/>
</dbReference>
<evidence type="ECO:0000313" key="3">
    <source>
        <dbReference type="EMBL" id="MBB6629243.1"/>
    </source>
</evidence>
<feature type="domain" description="Glycoside-hydrolase family GH114 TIM-barrel" evidence="2">
    <location>
        <begin position="40"/>
        <end position="252"/>
    </location>
</feature>
<gene>
    <name evidence="3" type="ORF">H5V45_18090</name>
</gene>
<accession>A0A7X0RLL3</accession>
<sequence length="261" mass="29221">MRRPARFAARLVALVLLGSGLAAAPAYAVDPTLPPVGTDFDYQLGGNRPVPDRVGIEVRDRGAAPADGLYNVCYVNGFQTQEDEKDFWREQHWDLVLKDDGRAVVDEGWGEWVLDLRTPAKRRALARIVGRWVAGCADDGFAGVELDNLDSYSRSHGLISRTQTKKYAALLVRRAHRAGLAVAQKNMAQWDGTTVGFDFAIAEECAHWRECGSYVEHYGRHVLAVEYTRKDFRRACRTVADEIAVVRRDVPLSPHGVRRWC</sequence>
<dbReference type="PANTHER" id="PTHR35273:SF2">
    <property type="entry name" value="ALPHA-GALACTOSIDASE"/>
    <property type="match status" value="1"/>
</dbReference>
<evidence type="ECO:0000259" key="2">
    <source>
        <dbReference type="Pfam" id="PF03537"/>
    </source>
</evidence>
<keyword evidence="4" id="KW-1185">Reference proteome</keyword>
<reference evidence="3 4" key="1">
    <citation type="submission" date="2020-08" db="EMBL/GenBank/DDBJ databases">
        <authorList>
            <person name="Seo M.-J."/>
        </authorList>
    </citation>
    <scope>NUCLEOTIDE SEQUENCE [LARGE SCALE GENOMIC DNA]</scope>
    <source>
        <strain evidence="3 4">KIGAM211</strain>
    </source>
</reference>
<dbReference type="PANTHER" id="PTHR35273">
    <property type="entry name" value="ALPHA-1,4 POLYGALACTOSAMINIDASE, PUTATIVE (AFU_ORTHOLOGUE AFUA_3G07890)-RELATED"/>
    <property type="match status" value="1"/>
</dbReference>
<dbReference type="AlphaFoldDB" id="A0A7X0RLL3"/>
<proteinExistence type="predicted"/>
<dbReference type="Pfam" id="PF03537">
    <property type="entry name" value="Glyco_hydro_114"/>
    <property type="match status" value="1"/>
</dbReference>
<evidence type="ECO:0000313" key="4">
    <source>
        <dbReference type="Proteomes" id="UP000523955"/>
    </source>
</evidence>
<dbReference type="EMBL" id="JACKXE010000001">
    <property type="protein sequence ID" value="MBB6629243.1"/>
    <property type="molecule type" value="Genomic_DNA"/>
</dbReference>
<feature type="chain" id="PRO_5031406753" evidence="1">
    <location>
        <begin position="29"/>
        <end position="261"/>
    </location>
</feature>
<dbReference type="InterPro" id="IPR004352">
    <property type="entry name" value="GH114_TIM-barrel"/>
</dbReference>
<dbReference type="Proteomes" id="UP000523955">
    <property type="component" value="Unassembled WGS sequence"/>
</dbReference>
<comment type="caution">
    <text evidence="3">The sequence shown here is derived from an EMBL/GenBank/DDBJ whole genome shotgun (WGS) entry which is preliminary data.</text>
</comment>
<keyword evidence="1" id="KW-0732">Signal</keyword>
<dbReference type="SUPFAM" id="SSF51445">
    <property type="entry name" value="(Trans)glycosidases"/>
    <property type="match status" value="1"/>
</dbReference>
<organism evidence="3 4">
    <name type="scientific">Nocardioides luti</name>
    <dbReference type="NCBI Taxonomy" id="2761101"/>
    <lineage>
        <taxon>Bacteria</taxon>
        <taxon>Bacillati</taxon>
        <taxon>Actinomycetota</taxon>
        <taxon>Actinomycetes</taxon>
        <taxon>Propionibacteriales</taxon>
        <taxon>Nocardioidaceae</taxon>
        <taxon>Nocardioides</taxon>
    </lineage>
</organism>